<evidence type="ECO:0000256" key="6">
    <source>
        <dbReference type="ARBA" id="ARBA00022741"/>
    </source>
</evidence>
<evidence type="ECO:0000256" key="2">
    <source>
        <dbReference type="ARBA" id="ARBA00004791"/>
    </source>
</evidence>
<dbReference type="CDD" id="cd04253">
    <property type="entry name" value="AAK_UMPK-PyrH-Pf"/>
    <property type="match status" value="1"/>
</dbReference>
<dbReference type="InterPro" id="IPR011818">
    <property type="entry name" value="Uridylate_kinase_arch/spir"/>
</dbReference>
<comment type="activity regulation">
    <text evidence="11">Inhibited by UTP.</text>
</comment>
<dbReference type="OrthoDB" id="372251at2157"/>
<comment type="subcellular location">
    <subcellularLocation>
        <location evidence="1 11">Cytoplasm</location>
    </subcellularLocation>
</comment>
<name>A0A285P7I9_NATPI</name>
<evidence type="ECO:0000256" key="9">
    <source>
        <dbReference type="ARBA" id="ARBA00022975"/>
    </source>
</evidence>
<dbReference type="PANTHER" id="PTHR42833">
    <property type="entry name" value="URIDYLATE KINASE"/>
    <property type="match status" value="1"/>
</dbReference>
<comment type="caution">
    <text evidence="11">Lacks conserved residue(s) required for the propagation of feature annotation.</text>
</comment>
<dbReference type="Gene3D" id="3.40.1160.10">
    <property type="entry name" value="Acetylglutamate kinase-like"/>
    <property type="match status" value="1"/>
</dbReference>
<dbReference type="GO" id="GO:0005737">
    <property type="term" value="C:cytoplasm"/>
    <property type="evidence" value="ECO:0007669"/>
    <property type="project" value="UniProtKB-SubCell"/>
</dbReference>
<dbReference type="SUPFAM" id="SSF53633">
    <property type="entry name" value="Carbamate kinase-like"/>
    <property type="match status" value="1"/>
</dbReference>
<dbReference type="AlphaFoldDB" id="A0A285P7I9"/>
<keyword evidence="5 11" id="KW-0808">Transferase</keyword>
<dbReference type="UniPathway" id="UPA00159">
    <property type="reaction ID" value="UER00275"/>
</dbReference>
<feature type="domain" description="Aspartate/glutamate/uridylate kinase" evidence="12">
    <location>
        <begin position="1"/>
        <end position="203"/>
    </location>
</feature>
<dbReference type="GO" id="GO:0005524">
    <property type="term" value="F:ATP binding"/>
    <property type="evidence" value="ECO:0007669"/>
    <property type="project" value="UniProtKB-KW"/>
</dbReference>
<evidence type="ECO:0000313" key="13">
    <source>
        <dbReference type="EMBL" id="SNZ17227.1"/>
    </source>
</evidence>
<sequence length="241" mass="24915">MKVVVSIGGSVLAPDLGAERIREHAAVIEQLVEDGCTVGVVVGGGSVAREYIGTARELGANEMNLDEIGIDVTRLNARLLISALGETANPSPAEDYEEAGAALKRGDVCVMGGVAPAQTTDAVGAALAEYVNADLLVYATSVPGVFSDDPNETDDATKYPELSATELVDVIAGIEMNAGSSAPVDLLAAKVIQRSGMRTVVLDGTEPERTLDAVKYGDHDGTDVIPAGADDEPTYWADADL</sequence>
<keyword evidence="7 11" id="KW-0418">Kinase</keyword>
<evidence type="ECO:0000256" key="4">
    <source>
        <dbReference type="ARBA" id="ARBA00022490"/>
    </source>
</evidence>
<feature type="binding site" evidence="11">
    <location>
        <position position="149"/>
    </location>
    <ligand>
        <name>ATP</name>
        <dbReference type="ChEBI" id="CHEBI:30616"/>
    </ligand>
</feature>
<evidence type="ECO:0000256" key="3">
    <source>
        <dbReference type="ARBA" id="ARBA00007614"/>
    </source>
</evidence>
<feature type="binding site" evidence="11">
    <location>
        <position position="140"/>
    </location>
    <ligand>
        <name>ATP</name>
        <dbReference type="ChEBI" id="CHEBI:30616"/>
    </ligand>
</feature>
<dbReference type="PIRSF" id="PIRSF005650">
    <property type="entry name" value="Uridylate_kin"/>
    <property type="match status" value="1"/>
</dbReference>
<keyword evidence="14" id="KW-1185">Reference proteome</keyword>
<gene>
    <name evidence="11" type="primary">pyrH</name>
    <name evidence="13" type="ORF">SAMN06269185_2936</name>
</gene>
<feature type="binding site" evidence="11">
    <location>
        <begin position="9"/>
        <end position="10"/>
    </location>
    <ligand>
        <name>ATP</name>
        <dbReference type="ChEBI" id="CHEBI:30616"/>
    </ligand>
</feature>
<feature type="binding site" evidence="11">
    <location>
        <begin position="114"/>
        <end position="120"/>
    </location>
    <ligand>
        <name>UMP</name>
        <dbReference type="ChEBI" id="CHEBI:57865"/>
    </ligand>
</feature>
<dbReference type="GO" id="GO:0033862">
    <property type="term" value="F:UMP kinase activity"/>
    <property type="evidence" value="ECO:0007669"/>
    <property type="project" value="UniProtKB-EC"/>
</dbReference>
<comment type="similarity">
    <text evidence="3 11">Belongs to the UMP kinase family.</text>
</comment>
<dbReference type="GO" id="GO:0006225">
    <property type="term" value="P:UDP biosynthetic process"/>
    <property type="evidence" value="ECO:0007669"/>
    <property type="project" value="TreeGrafter"/>
</dbReference>
<evidence type="ECO:0000256" key="11">
    <source>
        <dbReference type="HAMAP-Rule" id="MF_01220"/>
    </source>
</evidence>
<dbReference type="Proteomes" id="UP000219453">
    <property type="component" value="Unassembled WGS sequence"/>
</dbReference>
<dbReference type="PANTHER" id="PTHR42833:SF4">
    <property type="entry name" value="URIDYLATE KINASE PUMPKIN, CHLOROPLASTIC"/>
    <property type="match status" value="1"/>
</dbReference>
<evidence type="ECO:0000259" key="12">
    <source>
        <dbReference type="Pfam" id="PF00696"/>
    </source>
</evidence>
<evidence type="ECO:0000256" key="5">
    <source>
        <dbReference type="ARBA" id="ARBA00022679"/>
    </source>
</evidence>
<dbReference type="Pfam" id="PF00696">
    <property type="entry name" value="AA_kinase"/>
    <property type="match status" value="1"/>
</dbReference>
<keyword evidence="8 11" id="KW-0067">ATP-binding</keyword>
<dbReference type="EMBL" id="OBEJ01000005">
    <property type="protein sequence ID" value="SNZ17227.1"/>
    <property type="molecule type" value="Genomic_DNA"/>
</dbReference>
<comment type="pathway">
    <text evidence="2 11">Pyrimidine metabolism; CTP biosynthesis via de novo pathway; UDP from UMP (UMPK route): step 1/1.</text>
</comment>
<dbReference type="HAMAP" id="MF_01220_A">
    <property type="entry name" value="PyrH_A"/>
    <property type="match status" value="1"/>
</dbReference>
<dbReference type="InterPro" id="IPR036393">
    <property type="entry name" value="AceGlu_kinase-like_sf"/>
</dbReference>
<feature type="binding site" evidence="11">
    <location>
        <position position="66"/>
    </location>
    <ligand>
        <name>UMP</name>
        <dbReference type="ChEBI" id="CHEBI:57865"/>
    </ligand>
</feature>
<dbReference type="InterPro" id="IPR001048">
    <property type="entry name" value="Asp/Glu/Uridylate_kinase"/>
</dbReference>
<organism evidence="13 14">
    <name type="scientific">Natronoarchaeum philippinense</name>
    <dbReference type="NCBI Taxonomy" id="558529"/>
    <lineage>
        <taxon>Archaea</taxon>
        <taxon>Methanobacteriati</taxon>
        <taxon>Methanobacteriota</taxon>
        <taxon>Stenosarchaea group</taxon>
        <taxon>Halobacteria</taxon>
        <taxon>Halobacteriales</taxon>
        <taxon>Natronoarchaeaceae</taxon>
    </lineage>
</organism>
<keyword evidence="9 11" id="KW-0665">Pyrimidine biosynthesis</keyword>
<keyword evidence="4 11" id="KW-0963">Cytoplasm</keyword>
<comment type="catalytic activity">
    <reaction evidence="10 11">
        <text>UMP + ATP = UDP + ADP</text>
        <dbReference type="Rhea" id="RHEA:24400"/>
        <dbReference type="ChEBI" id="CHEBI:30616"/>
        <dbReference type="ChEBI" id="CHEBI:57865"/>
        <dbReference type="ChEBI" id="CHEBI:58223"/>
        <dbReference type="ChEBI" id="CHEBI:456216"/>
        <dbReference type="EC" id="2.7.4.22"/>
    </reaction>
</comment>
<keyword evidence="6 11" id="KW-0547">Nucleotide-binding</keyword>
<evidence type="ECO:0000313" key="14">
    <source>
        <dbReference type="Proteomes" id="UP000219453"/>
    </source>
</evidence>
<protein>
    <recommendedName>
        <fullName evidence="11">Uridylate kinase</fullName>
        <shortName evidence="11">UK</shortName>
        <ecNumber evidence="11">2.7.4.22</ecNumber>
    </recommendedName>
    <alternativeName>
        <fullName evidence="11">Uridine monophosphate kinase</fullName>
        <shortName evidence="11">UMP kinase</shortName>
        <shortName evidence="11">UMPK</shortName>
    </alternativeName>
</protein>
<evidence type="ECO:0000256" key="8">
    <source>
        <dbReference type="ARBA" id="ARBA00022840"/>
    </source>
</evidence>
<evidence type="ECO:0000256" key="1">
    <source>
        <dbReference type="ARBA" id="ARBA00004496"/>
    </source>
</evidence>
<feature type="binding site" evidence="11">
    <location>
        <position position="146"/>
    </location>
    <ligand>
        <name>ATP</name>
        <dbReference type="ChEBI" id="CHEBI:30616"/>
    </ligand>
</feature>
<dbReference type="EC" id="2.7.4.22" evidence="11"/>
<feature type="binding site" evidence="11">
    <location>
        <position position="49"/>
    </location>
    <ligand>
        <name>ATP</name>
        <dbReference type="ChEBI" id="CHEBI:30616"/>
    </ligand>
</feature>
<accession>A0A285P7I9</accession>
<comment type="function">
    <text evidence="11">Catalyzes the reversible phosphorylation of UMP to UDP.</text>
</comment>
<reference evidence="13 14" key="1">
    <citation type="submission" date="2017-09" db="EMBL/GenBank/DDBJ databases">
        <authorList>
            <person name="Ehlers B."/>
            <person name="Leendertz F.H."/>
        </authorList>
    </citation>
    <scope>NUCLEOTIDE SEQUENCE [LARGE SCALE GENOMIC DNA]</scope>
    <source>
        <strain evidence="13 14">DSM 27208</strain>
    </source>
</reference>
<dbReference type="GO" id="GO:0044210">
    <property type="term" value="P:'de novo' CTP biosynthetic process"/>
    <property type="evidence" value="ECO:0007669"/>
    <property type="project" value="UniProtKB-UniRule"/>
</dbReference>
<evidence type="ECO:0000256" key="10">
    <source>
        <dbReference type="ARBA" id="ARBA00047767"/>
    </source>
</evidence>
<comment type="subunit">
    <text evidence="11">Homohexamer.</text>
</comment>
<dbReference type="NCBIfam" id="TIGR02076">
    <property type="entry name" value="pyrH_arch"/>
    <property type="match status" value="1"/>
</dbReference>
<proteinExistence type="inferred from homology"/>
<evidence type="ECO:0000256" key="7">
    <source>
        <dbReference type="ARBA" id="ARBA00022777"/>
    </source>
</evidence>
<feature type="binding site" evidence="11">
    <location>
        <position position="45"/>
    </location>
    <ligand>
        <name>ATP</name>
        <dbReference type="ChEBI" id="CHEBI:30616"/>
    </ligand>
</feature>
<feature type="binding site" evidence="11">
    <location>
        <position position="44"/>
    </location>
    <ligand>
        <name>UMP</name>
        <dbReference type="ChEBI" id="CHEBI:57865"/>
    </ligand>
</feature>
<dbReference type="RefSeq" id="WP_097009834.1">
    <property type="nucleotide sequence ID" value="NZ_OBEJ01000005.1"/>
</dbReference>
<dbReference type="InterPro" id="IPR011817">
    <property type="entry name" value="Uridylate_kinase"/>
</dbReference>